<dbReference type="SMART" id="SM00974">
    <property type="entry name" value="T5orf172"/>
    <property type="match status" value="1"/>
</dbReference>
<proteinExistence type="predicted"/>
<dbReference type="InterPro" id="IPR018306">
    <property type="entry name" value="Phage_T5_Orf172_DNA-bd"/>
</dbReference>
<feature type="domain" description="Bacteriophage T5 Orf172 DNA-binding" evidence="1">
    <location>
        <begin position="29"/>
        <end position="102"/>
    </location>
</feature>
<dbReference type="Proteomes" id="UP000527143">
    <property type="component" value="Unassembled WGS sequence"/>
</dbReference>
<evidence type="ECO:0000259" key="1">
    <source>
        <dbReference type="SMART" id="SM00974"/>
    </source>
</evidence>
<protein>
    <recommendedName>
        <fullName evidence="1">Bacteriophage T5 Orf172 DNA-binding domain-containing protein</fullName>
    </recommendedName>
</protein>
<comment type="caution">
    <text evidence="2">The sequence shown here is derived from an EMBL/GenBank/DDBJ whole genome shotgun (WGS) entry which is preliminary data.</text>
</comment>
<reference evidence="2 3" key="1">
    <citation type="submission" date="2020-08" db="EMBL/GenBank/DDBJ databases">
        <title>Genomic Encyclopedia of Type Strains, Phase IV (KMG-IV): sequencing the most valuable type-strain genomes for metagenomic binning, comparative biology and taxonomic classification.</title>
        <authorList>
            <person name="Goeker M."/>
        </authorList>
    </citation>
    <scope>NUCLEOTIDE SEQUENCE [LARGE SCALE GENOMIC DNA]</scope>
    <source>
        <strain evidence="2 3">DSM 26736</strain>
    </source>
</reference>
<dbReference type="AlphaFoldDB" id="A0A840Y7P7"/>
<organism evidence="2 3">
    <name type="scientific">Sphingomonas xinjiangensis</name>
    <dbReference type="NCBI Taxonomy" id="643568"/>
    <lineage>
        <taxon>Bacteria</taxon>
        <taxon>Pseudomonadati</taxon>
        <taxon>Pseudomonadota</taxon>
        <taxon>Alphaproteobacteria</taxon>
        <taxon>Sphingomonadales</taxon>
        <taxon>Sphingomonadaceae</taxon>
        <taxon>Sphingomonas</taxon>
    </lineage>
</organism>
<evidence type="ECO:0000313" key="3">
    <source>
        <dbReference type="Proteomes" id="UP000527143"/>
    </source>
</evidence>
<evidence type="ECO:0000313" key="2">
    <source>
        <dbReference type="EMBL" id="MBB5709317.1"/>
    </source>
</evidence>
<dbReference type="RefSeq" id="WP_184083912.1">
    <property type="nucleotide sequence ID" value="NZ_JACIJF010000001.1"/>
</dbReference>
<dbReference type="Pfam" id="PF13455">
    <property type="entry name" value="MUG113"/>
    <property type="match status" value="1"/>
</dbReference>
<name>A0A840Y7P7_9SPHN</name>
<gene>
    <name evidence="2" type="ORF">FHT02_000523</name>
</gene>
<sequence length="109" mass="12252">MSRKREIPGWTETPFGMAEGFVYFIGIGSPYVTHVKIGFTAGDPAARLASLQTGCPFKMEMLGFVFGTKSQEAELHHVFSDSRCMGEWFEFEPFVETNVRHILEGRDVA</sequence>
<accession>A0A840Y7P7</accession>
<keyword evidence="3" id="KW-1185">Reference proteome</keyword>
<dbReference type="EMBL" id="JACIJF010000001">
    <property type="protein sequence ID" value="MBB5709317.1"/>
    <property type="molecule type" value="Genomic_DNA"/>
</dbReference>